<feature type="domain" description="UspA" evidence="2">
    <location>
        <begin position="1"/>
        <end position="140"/>
    </location>
</feature>
<dbReference type="InterPro" id="IPR006015">
    <property type="entry name" value="Universal_stress_UspA"/>
</dbReference>
<proteinExistence type="inferred from homology"/>
<feature type="domain" description="UspA" evidence="2">
    <location>
        <begin position="148"/>
        <end position="287"/>
    </location>
</feature>
<evidence type="ECO:0000259" key="2">
    <source>
        <dbReference type="Pfam" id="PF00582"/>
    </source>
</evidence>
<dbReference type="RefSeq" id="WP_344657916.1">
    <property type="nucleotide sequence ID" value="NZ_BAAAQM010000017.1"/>
</dbReference>
<dbReference type="Gene3D" id="3.40.50.620">
    <property type="entry name" value="HUPs"/>
    <property type="match status" value="2"/>
</dbReference>
<name>A0ABN2RLH1_9ACTN</name>
<dbReference type="InterPro" id="IPR006016">
    <property type="entry name" value="UspA"/>
</dbReference>
<dbReference type="PANTHER" id="PTHR46268">
    <property type="entry name" value="STRESS RESPONSE PROTEIN NHAX"/>
    <property type="match status" value="1"/>
</dbReference>
<protein>
    <submittedName>
        <fullName evidence="3">Universal stress protein</fullName>
    </submittedName>
</protein>
<keyword evidence="4" id="KW-1185">Reference proteome</keyword>
<accession>A0ABN2RLH1</accession>
<dbReference type="PRINTS" id="PR01438">
    <property type="entry name" value="UNVRSLSTRESS"/>
</dbReference>
<organism evidence="3 4">
    <name type="scientific">Catenulispora subtropica</name>
    <dbReference type="NCBI Taxonomy" id="450798"/>
    <lineage>
        <taxon>Bacteria</taxon>
        <taxon>Bacillati</taxon>
        <taxon>Actinomycetota</taxon>
        <taxon>Actinomycetes</taxon>
        <taxon>Catenulisporales</taxon>
        <taxon>Catenulisporaceae</taxon>
        <taxon>Catenulispora</taxon>
    </lineage>
</organism>
<evidence type="ECO:0000256" key="1">
    <source>
        <dbReference type="ARBA" id="ARBA00008791"/>
    </source>
</evidence>
<comment type="similarity">
    <text evidence="1">Belongs to the universal stress protein A family.</text>
</comment>
<dbReference type="InterPro" id="IPR014729">
    <property type="entry name" value="Rossmann-like_a/b/a_fold"/>
</dbReference>
<dbReference type="PANTHER" id="PTHR46268:SF6">
    <property type="entry name" value="UNIVERSAL STRESS PROTEIN UP12"/>
    <property type="match status" value="1"/>
</dbReference>
<dbReference type="CDD" id="cd00293">
    <property type="entry name" value="USP-like"/>
    <property type="match status" value="1"/>
</dbReference>
<gene>
    <name evidence="3" type="ORF">GCM10009838_33090</name>
</gene>
<dbReference type="SUPFAM" id="SSF52402">
    <property type="entry name" value="Adenine nucleotide alpha hydrolases-like"/>
    <property type="match status" value="2"/>
</dbReference>
<evidence type="ECO:0000313" key="3">
    <source>
        <dbReference type="EMBL" id="GAA1971209.1"/>
    </source>
</evidence>
<evidence type="ECO:0000313" key="4">
    <source>
        <dbReference type="Proteomes" id="UP001499854"/>
    </source>
</evidence>
<comment type="caution">
    <text evidence="3">The sequence shown here is derived from an EMBL/GenBank/DDBJ whole genome shotgun (WGS) entry which is preliminary data.</text>
</comment>
<dbReference type="EMBL" id="BAAAQM010000017">
    <property type="protein sequence ID" value="GAA1971209.1"/>
    <property type="molecule type" value="Genomic_DNA"/>
</dbReference>
<reference evidence="3 4" key="1">
    <citation type="journal article" date="2019" name="Int. J. Syst. Evol. Microbiol.">
        <title>The Global Catalogue of Microorganisms (GCM) 10K type strain sequencing project: providing services to taxonomists for standard genome sequencing and annotation.</title>
        <authorList>
            <consortium name="The Broad Institute Genomics Platform"/>
            <consortium name="The Broad Institute Genome Sequencing Center for Infectious Disease"/>
            <person name="Wu L."/>
            <person name="Ma J."/>
        </authorList>
    </citation>
    <scope>NUCLEOTIDE SEQUENCE [LARGE SCALE GENOMIC DNA]</scope>
    <source>
        <strain evidence="3 4">JCM 16013</strain>
    </source>
</reference>
<sequence length="289" mass="30629">MNTTVAVGYDRTLPGERALGVAAREADRRGGSLLVITAYQWPAPPEPPGPASAEAESAARKTAEEIAAHGAEQARVQHPELSIEPRAVAGNAGKILAATSHSVDLLVVGNRGAGGFEGLEVGSTSLRTLAEACCPVLVVRGNALDAHHRIVAAVDIDENCDRVLDFAFDEAARRGAGLTVIHVWDEPWIVAYGQQDPDIAEDVARIEREREDLLSALVRAAEERHHAEAFHQIATGSTAGLLVDASRRADLLVTGARRHTEGRHGMLLGPVTQSLLHHAECPVAVVPLS</sequence>
<dbReference type="Proteomes" id="UP001499854">
    <property type="component" value="Unassembled WGS sequence"/>
</dbReference>
<dbReference type="Pfam" id="PF00582">
    <property type="entry name" value="Usp"/>
    <property type="match status" value="2"/>
</dbReference>